<dbReference type="SUPFAM" id="SSF54236">
    <property type="entry name" value="Ubiquitin-like"/>
    <property type="match status" value="1"/>
</dbReference>
<keyword evidence="5" id="KW-1185">Reference proteome</keyword>
<dbReference type="InterPro" id="IPR000626">
    <property type="entry name" value="Ubiquitin-like_dom"/>
</dbReference>
<feature type="region of interest" description="Disordered" evidence="2">
    <location>
        <begin position="1"/>
        <end position="87"/>
    </location>
</feature>
<protein>
    <submittedName>
        <fullName evidence="4">IQ and ubiquitin-like domain-containing protein</fullName>
    </submittedName>
</protein>
<gene>
    <name evidence="4" type="ORF">HHUSO_G9399</name>
</gene>
<organism evidence="4 5">
    <name type="scientific">Huso huso</name>
    <name type="common">Beluga</name>
    <name type="synonym">Acipenser huso</name>
    <dbReference type="NCBI Taxonomy" id="61971"/>
    <lineage>
        <taxon>Eukaryota</taxon>
        <taxon>Metazoa</taxon>
        <taxon>Chordata</taxon>
        <taxon>Craniata</taxon>
        <taxon>Vertebrata</taxon>
        <taxon>Euteleostomi</taxon>
        <taxon>Actinopterygii</taxon>
        <taxon>Chondrostei</taxon>
        <taxon>Acipenseriformes</taxon>
        <taxon>Acipenseridae</taxon>
        <taxon>Huso</taxon>
    </lineage>
</organism>
<comment type="caution">
    <text evidence="4">The sequence shown here is derived from an EMBL/GenBank/DDBJ whole genome shotgun (WGS) entry which is preliminary data.</text>
</comment>
<dbReference type="InterPro" id="IPR029071">
    <property type="entry name" value="Ubiquitin-like_domsf"/>
</dbReference>
<evidence type="ECO:0000256" key="1">
    <source>
        <dbReference type="SAM" id="Coils"/>
    </source>
</evidence>
<dbReference type="CDD" id="cd17061">
    <property type="entry name" value="Ubl_IQUB"/>
    <property type="match status" value="1"/>
</dbReference>
<feature type="domain" description="Ubiquitin-like" evidence="3">
    <location>
        <begin position="133"/>
        <end position="209"/>
    </location>
</feature>
<sequence>MKMSDQKIQTFNDKEEDAHGNPETNDISENAPASFPVDESEDDSTLVPADEKAAPQVGMMDHDPNTSVSGEADPNYVHPSTTEETTEVANIHAQTETDTQDSGVPENVYSDGDTTAVVTSFKPASPEEKSATATVKVMLLPDGYVMTVAFAIGLTTDNLKEHFTTELKIPPNVLQITFNGDVVEDSKTLMDLGVRPHGTIQLEMSSTDPQNYPIKPIKPQQEYNMPDVITVRVQKDADTYQDVVVEIERTTRCKAFLGGYRHKITGVEFHHAGVQTISKKRPDNGIEKFCRNTQTVREKSQHQQVTYTTSTQMTKIGCYVSNTTDKLISPGKYFSADEYHYRRLKAVIVIQTYARRWHAIRLVKQLSRDRMVRLDWEKKEEQRKKKEKEDRLKREYERRMHPKTKEDFDLLYHALEKWRQEELEHINATLTGAERKAALCALLEQETQLIASIGRHKLDANEEIIKNSVQAFLEKCSEPKKWKAFDDKITEMDTQYTIRARELKDIYATINMKHLTQDERLDVLLTLKHTVKEHKCKLTEDIVELIDREADLLMRGVKESNLEGLRKRISTLFLQYIKTPTFNPEVARLLKVPQDPSLLHKNIYFCPGCRRYLRSTEFSLTANSRTTGRCHQCNKLDNVARQREDLNKYKNMLTQLRQAEAEYDKKAKIAFLLQEQDLQYLLRVIWATQSALSAWDDLYDLVMIRWNKYVEWSPWNCIMLTKEEAAAHLKLDNVEQAYGVVFIRKVKHKHTLAKKYFSQIPTMAQFLHSRDSQPAAPGNDLLVTKPAVTQA</sequence>
<dbReference type="PROSITE" id="PS50053">
    <property type="entry name" value="UBIQUITIN_2"/>
    <property type="match status" value="1"/>
</dbReference>
<dbReference type="Gene3D" id="3.10.20.90">
    <property type="entry name" value="Phosphatidylinositol 3-kinase Catalytic Subunit, Chain A, domain 1"/>
    <property type="match status" value="1"/>
</dbReference>
<dbReference type="Pfam" id="PF25805">
    <property type="entry name" value="IQUB"/>
    <property type="match status" value="1"/>
</dbReference>
<evidence type="ECO:0000313" key="5">
    <source>
        <dbReference type="Proteomes" id="UP001369086"/>
    </source>
</evidence>
<reference evidence="4 5" key="1">
    <citation type="submission" date="2021-05" db="EMBL/GenBank/DDBJ databases">
        <authorList>
            <person name="Zahm M."/>
            <person name="Klopp C."/>
            <person name="Cabau C."/>
            <person name="Kuhl H."/>
            <person name="Suciu R."/>
            <person name="Ciorpac M."/>
            <person name="Holostenco D."/>
            <person name="Gessner J."/>
            <person name="Wuertz S."/>
            <person name="Hohne C."/>
            <person name="Stock M."/>
            <person name="Gislard M."/>
            <person name="Lluch J."/>
            <person name="Milhes M."/>
            <person name="Lampietro C."/>
            <person name="Lopez Roques C."/>
            <person name="Donnadieu C."/>
            <person name="Du K."/>
            <person name="Schartl M."/>
            <person name="Guiguen Y."/>
        </authorList>
    </citation>
    <scope>NUCLEOTIDE SEQUENCE [LARGE SCALE GENOMIC DNA]</scope>
    <source>
        <strain evidence="4">Hh-F2</strain>
        <tissue evidence="4">Blood</tissue>
    </source>
</reference>
<dbReference type="InterPro" id="IPR037695">
    <property type="entry name" value="IQUB"/>
</dbReference>
<accession>A0ABR0ZTM8</accession>
<dbReference type="Pfam" id="PF00240">
    <property type="entry name" value="ubiquitin"/>
    <property type="match status" value="1"/>
</dbReference>
<dbReference type="PANTHER" id="PTHR21074">
    <property type="entry name" value="IQ AND UBIQUITIN-LIKE DOMAIN-CONTAINING PROTEIN"/>
    <property type="match status" value="1"/>
</dbReference>
<dbReference type="Proteomes" id="UP001369086">
    <property type="component" value="Unassembled WGS sequence"/>
</dbReference>
<feature type="coiled-coil region" evidence="1">
    <location>
        <begin position="639"/>
        <end position="669"/>
    </location>
</feature>
<proteinExistence type="predicted"/>
<evidence type="ECO:0000256" key="2">
    <source>
        <dbReference type="SAM" id="MobiDB-lite"/>
    </source>
</evidence>
<dbReference type="EMBL" id="JAHFZB010000007">
    <property type="protein sequence ID" value="KAK6488054.1"/>
    <property type="molecule type" value="Genomic_DNA"/>
</dbReference>
<evidence type="ECO:0000313" key="4">
    <source>
        <dbReference type="EMBL" id="KAK6488054.1"/>
    </source>
</evidence>
<dbReference type="InterPro" id="IPR057887">
    <property type="entry name" value="IQUB_helical"/>
</dbReference>
<dbReference type="PANTHER" id="PTHR21074:SF0">
    <property type="entry name" value="IQ AND UBIQUITIN-LIKE DOMAIN-CONTAINING PROTEIN"/>
    <property type="match status" value="1"/>
</dbReference>
<name>A0ABR0ZTM8_HUSHU</name>
<feature type="compositionally biased region" description="Polar residues" evidence="2">
    <location>
        <begin position="1"/>
        <end position="11"/>
    </location>
</feature>
<feature type="coiled-coil region" evidence="1">
    <location>
        <begin position="371"/>
        <end position="399"/>
    </location>
</feature>
<keyword evidence="1" id="KW-0175">Coiled coil</keyword>
<evidence type="ECO:0000259" key="3">
    <source>
        <dbReference type="PROSITE" id="PS50053"/>
    </source>
</evidence>